<feature type="transmembrane region" description="Helical" evidence="2">
    <location>
        <begin position="30"/>
        <end position="49"/>
    </location>
</feature>
<organism evidence="3 4">
    <name type="scientific">Paracoccus pantotrophus</name>
    <name type="common">Thiosphaera pantotropha</name>
    <dbReference type="NCBI Taxonomy" id="82367"/>
    <lineage>
        <taxon>Bacteria</taxon>
        <taxon>Pseudomonadati</taxon>
        <taxon>Pseudomonadota</taxon>
        <taxon>Alphaproteobacteria</taxon>
        <taxon>Rhodobacterales</taxon>
        <taxon>Paracoccaceae</taxon>
        <taxon>Paracoccus</taxon>
    </lineage>
</organism>
<keyword evidence="2" id="KW-0472">Membrane</keyword>
<evidence type="ECO:0000313" key="4">
    <source>
        <dbReference type="Proteomes" id="UP000509322"/>
    </source>
</evidence>
<feature type="region of interest" description="Disordered" evidence="1">
    <location>
        <begin position="66"/>
        <end position="108"/>
    </location>
</feature>
<evidence type="ECO:0000313" key="3">
    <source>
        <dbReference type="EMBL" id="QLH17057.1"/>
    </source>
</evidence>
<keyword evidence="3" id="KW-0614">Plasmid</keyword>
<dbReference type="RefSeq" id="WP_179922313.1">
    <property type="nucleotide sequence ID" value="NZ_CP058692.1"/>
</dbReference>
<geneLocation type="plasmid" evidence="3 4">
    <name>unnamed2</name>
</geneLocation>
<name>A0A7H9C0C5_PARPN</name>
<dbReference type="Proteomes" id="UP000509322">
    <property type="component" value="Plasmid unnamed2"/>
</dbReference>
<keyword evidence="2" id="KW-1133">Transmembrane helix</keyword>
<dbReference type="EMBL" id="CP058692">
    <property type="protein sequence ID" value="QLH17057.1"/>
    <property type="molecule type" value="Genomic_DNA"/>
</dbReference>
<dbReference type="AlphaFoldDB" id="A0A7H9C0C5"/>
<accession>A0A7H9C0C5</accession>
<gene>
    <name evidence="3" type="ORF">HYQ43_22820</name>
</gene>
<feature type="compositionally biased region" description="Basic and acidic residues" evidence="1">
    <location>
        <begin position="85"/>
        <end position="106"/>
    </location>
</feature>
<protein>
    <recommendedName>
        <fullName evidence="5">Conjugal transfer protein</fullName>
    </recommendedName>
</protein>
<reference evidence="3 4" key="1">
    <citation type="submission" date="2020-07" db="EMBL/GenBank/DDBJ databases">
        <title>The complete genome of Paracoccus pantotrophus ACCC 10489.</title>
        <authorList>
            <person name="Si Y."/>
        </authorList>
    </citation>
    <scope>NUCLEOTIDE SEQUENCE [LARGE SCALE GENOMIC DNA]</scope>
    <source>
        <strain evidence="3 4">ACCC10489</strain>
        <plasmid evidence="3 4">unnamed2</plasmid>
    </source>
</reference>
<proteinExistence type="predicted"/>
<evidence type="ECO:0000256" key="2">
    <source>
        <dbReference type="SAM" id="Phobius"/>
    </source>
</evidence>
<keyword evidence="2" id="KW-0812">Transmembrane</keyword>
<sequence length="278" mass="30280">MANENDENSISERLKRIQGKASKPSRWRPIAIGGGMFLAGAALTSYAFMAAPESAPVQDVLNLPTSEVNEFQDGSGLDGFTISRPRPENRPAREPEPEPKVQESRIDQGQLDQLMAEIAELRNEADGKSEEMKALQADLEAVRKESQGKDAAIAAAEREQLRLQSQLDSQAELFAQQQSEDMFEQQRMAELQARRAADEARRHAQITSPMVAFRASGSATQGGAGGEGDKRDYDSDEAFLRAGAQKSTVTRSQVIANPSNTIIQGTMIEATLETVTCP</sequence>
<feature type="region of interest" description="Disordered" evidence="1">
    <location>
        <begin position="1"/>
        <end position="26"/>
    </location>
</feature>
<evidence type="ECO:0000256" key="1">
    <source>
        <dbReference type="SAM" id="MobiDB-lite"/>
    </source>
</evidence>
<evidence type="ECO:0008006" key="5">
    <source>
        <dbReference type="Google" id="ProtNLM"/>
    </source>
</evidence>